<dbReference type="Proteomes" id="UP000006556">
    <property type="component" value="Chromosome"/>
</dbReference>
<dbReference type="HOGENOM" id="CLU_195875_0_0_9"/>
<sequence>MGVTFTFEDIREICRRLGLSVRKSRNNYVLEGTDSEGNFLRVSVHWKADGRNLAKGTVSQIAKDLGFKDVADMRGFLQNKKRKR</sequence>
<evidence type="ECO:0000313" key="1">
    <source>
        <dbReference type="EMBL" id="BAF60682.1"/>
    </source>
</evidence>
<dbReference type="STRING" id="370438.PTH_2501"/>
<dbReference type="KEGG" id="pth:PTH_2501"/>
<accession>A5CZB3</accession>
<dbReference type="eggNOG" id="ENOG502ZY1G">
    <property type="taxonomic scope" value="Bacteria"/>
</dbReference>
<organism evidence="1 2">
    <name type="scientific">Pelotomaculum thermopropionicum (strain DSM 13744 / JCM 10971 / SI)</name>
    <dbReference type="NCBI Taxonomy" id="370438"/>
    <lineage>
        <taxon>Bacteria</taxon>
        <taxon>Bacillati</taxon>
        <taxon>Bacillota</taxon>
        <taxon>Clostridia</taxon>
        <taxon>Eubacteriales</taxon>
        <taxon>Desulfotomaculaceae</taxon>
        <taxon>Pelotomaculum</taxon>
    </lineage>
</organism>
<gene>
    <name evidence="1" type="ordered locus">PTH_2501</name>
</gene>
<keyword evidence="2" id="KW-1185">Reference proteome</keyword>
<evidence type="ECO:0000313" key="2">
    <source>
        <dbReference type="Proteomes" id="UP000006556"/>
    </source>
</evidence>
<name>A5CZB3_PELTS</name>
<evidence type="ECO:0008006" key="3">
    <source>
        <dbReference type="Google" id="ProtNLM"/>
    </source>
</evidence>
<proteinExistence type="predicted"/>
<dbReference type="EMBL" id="AP009389">
    <property type="protein sequence ID" value="BAF60682.1"/>
    <property type="molecule type" value="Genomic_DNA"/>
</dbReference>
<dbReference type="AlphaFoldDB" id="A5CZB3"/>
<protein>
    <recommendedName>
        <fullName evidence="3">Periplasmic or secreted lipoprotein</fullName>
    </recommendedName>
</protein>
<reference evidence="2" key="1">
    <citation type="journal article" date="2008" name="Genome Res.">
        <title>The genome of Pelotomaculum thermopropionicum reveals niche-associated evolution in anaerobic microbiota.</title>
        <authorList>
            <person name="Kosaka T."/>
            <person name="Kato S."/>
            <person name="Shimoyama T."/>
            <person name="Ishii S."/>
            <person name="Abe T."/>
            <person name="Watanabe K."/>
        </authorList>
    </citation>
    <scope>NUCLEOTIDE SEQUENCE [LARGE SCALE GENOMIC DNA]</scope>
    <source>
        <strain evidence="2">DSM 13744 / JCM 10971 / SI</strain>
    </source>
</reference>